<comment type="subcellular location">
    <subcellularLocation>
        <location evidence="2">Membrane</location>
    </subcellularLocation>
</comment>
<keyword evidence="12 14" id="KW-0472">Membrane</keyword>
<name>A0ABR1JF84_9AGAR</name>
<keyword evidence="8 14" id="KW-1133">Transmembrane helix</keyword>
<dbReference type="PANTHER" id="PTHR24305">
    <property type="entry name" value="CYTOCHROME P450"/>
    <property type="match status" value="1"/>
</dbReference>
<dbReference type="InterPro" id="IPR036396">
    <property type="entry name" value="Cyt_P450_sf"/>
</dbReference>
<protein>
    <recommendedName>
        <fullName evidence="17">Cytochrome P450</fullName>
    </recommendedName>
</protein>
<keyword evidence="10 13" id="KW-0408">Iron</keyword>
<dbReference type="EMBL" id="JBANRG010000021">
    <property type="protein sequence ID" value="KAK7456487.1"/>
    <property type="molecule type" value="Genomic_DNA"/>
</dbReference>
<evidence type="ECO:0000256" key="7">
    <source>
        <dbReference type="ARBA" id="ARBA00022723"/>
    </source>
</evidence>
<dbReference type="PRINTS" id="PR00463">
    <property type="entry name" value="EP450I"/>
</dbReference>
<comment type="similarity">
    <text evidence="4 13">Belongs to the cytochrome P450 family.</text>
</comment>
<comment type="cofactor">
    <cofactor evidence="1">
        <name>heme</name>
        <dbReference type="ChEBI" id="CHEBI:30413"/>
    </cofactor>
</comment>
<evidence type="ECO:0000256" key="3">
    <source>
        <dbReference type="ARBA" id="ARBA00004721"/>
    </source>
</evidence>
<evidence type="ECO:0000256" key="1">
    <source>
        <dbReference type="ARBA" id="ARBA00001971"/>
    </source>
</evidence>
<reference evidence="15 16" key="1">
    <citation type="submission" date="2024-01" db="EMBL/GenBank/DDBJ databases">
        <title>A draft genome for the cacao thread blight pathogen Marasmiellus scandens.</title>
        <authorList>
            <person name="Baruah I.K."/>
            <person name="Leung J."/>
            <person name="Bukari Y."/>
            <person name="Amoako-Attah I."/>
            <person name="Meinhardt L.W."/>
            <person name="Bailey B.A."/>
            <person name="Cohen S.P."/>
        </authorList>
    </citation>
    <scope>NUCLEOTIDE SEQUENCE [LARGE SCALE GENOMIC DNA]</scope>
    <source>
        <strain evidence="15 16">GH-19</strain>
    </source>
</reference>
<keyword evidence="5 13" id="KW-0349">Heme</keyword>
<dbReference type="PANTHER" id="PTHR24305:SF166">
    <property type="entry name" value="CYTOCHROME P450 12A4, MITOCHONDRIAL-RELATED"/>
    <property type="match status" value="1"/>
</dbReference>
<gene>
    <name evidence="15" type="ORF">VKT23_010737</name>
</gene>
<evidence type="ECO:0000256" key="9">
    <source>
        <dbReference type="ARBA" id="ARBA00023002"/>
    </source>
</evidence>
<evidence type="ECO:0000256" key="8">
    <source>
        <dbReference type="ARBA" id="ARBA00022989"/>
    </source>
</evidence>
<evidence type="ECO:0000256" key="12">
    <source>
        <dbReference type="ARBA" id="ARBA00023136"/>
    </source>
</evidence>
<evidence type="ECO:0000256" key="6">
    <source>
        <dbReference type="ARBA" id="ARBA00022692"/>
    </source>
</evidence>
<dbReference type="InterPro" id="IPR001128">
    <property type="entry name" value="Cyt_P450"/>
</dbReference>
<evidence type="ECO:0000256" key="2">
    <source>
        <dbReference type="ARBA" id="ARBA00004370"/>
    </source>
</evidence>
<evidence type="ECO:0000256" key="14">
    <source>
        <dbReference type="SAM" id="Phobius"/>
    </source>
</evidence>
<dbReference type="PRINTS" id="PR00385">
    <property type="entry name" value="P450"/>
</dbReference>
<keyword evidence="9 13" id="KW-0560">Oxidoreductase</keyword>
<evidence type="ECO:0000256" key="11">
    <source>
        <dbReference type="ARBA" id="ARBA00023033"/>
    </source>
</evidence>
<dbReference type="InterPro" id="IPR050121">
    <property type="entry name" value="Cytochrome_P450_monoxygenase"/>
</dbReference>
<sequence>MDSTKQPPAFLQCILLSVGGAFFLLRRVVYLVSRPLKFLRGPKPASFLAGYEYDLVTQVSSGDKEYKWYQEYGSTFRVIGAYGEDVLMTGDPKALQYILQTSGYRFRRPVDFQRLVSRFFDKGVLWADGEIHQRHRKVLNPAFSAQQLKQFLIRFQDSVTRLSSKWKEEIVQERSNEKIINIPIWLSKVALDVIGKTSFGFDFGALDNKEGVPLRNRLQVIFIDSVMPSKYLFLHRTLERYAPFVFNMFPAKENIRLKQFLEELNSAAGNLYKEIDQAERNDGKNNILSVLARANKAEDPKKRLNDSEVLSQIATMVGAGQDTVSFSTSYLLYELSKHPEDQTRVYNEIRQVREQIGPDSVPSSHDYDSMPYFNAVIKEALRLHPILAEVIREAAEDDMIPLEFPITTVSGEVINQIPIKKGQRIHMGLGASNRLECVWGPDAPEWNPSRFLEGTRLSVTNVGIISNLATFSGGNRGCIGWRFGLMEIQSILFGLIESFEFTFPTVLSKENSGQMEDEYELRRMPLGIMVPAMKNKRFMGPMMPLKVKMRAM</sequence>
<evidence type="ECO:0000256" key="4">
    <source>
        <dbReference type="ARBA" id="ARBA00010617"/>
    </source>
</evidence>
<accession>A0ABR1JF84</accession>
<dbReference type="Pfam" id="PF00067">
    <property type="entry name" value="p450"/>
    <property type="match status" value="1"/>
</dbReference>
<evidence type="ECO:0000256" key="5">
    <source>
        <dbReference type="ARBA" id="ARBA00022617"/>
    </source>
</evidence>
<keyword evidence="7 13" id="KW-0479">Metal-binding</keyword>
<feature type="transmembrane region" description="Helical" evidence="14">
    <location>
        <begin position="6"/>
        <end position="25"/>
    </location>
</feature>
<organism evidence="15 16">
    <name type="scientific">Marasmiellus scandens</name>
    <dbReference type="NCBI Taxonomy" id="2682957"/>
    <lineage>
        <taxon>Eukaryota</taxon>
        <taxon>Fungi</taxon>
        <taxon>Dikarya</taxon>
        <taxon>Basidiomycota</taxon>
        <taxon>Agaricomycotina</taxon>
        <taxon>Agaricomycetes</taxon>
        <taxon>Agaricomycetidae</taxon>
        <taxon>Agaricales</taxon>
        <taxon>Marasmiineae</taxon>
        <taxon>Omphalotaceae</taxon>
        <taxon>Marasmiellus</taxon>
    </lineage>
</organism>
<evidence type="ECO:0008006" key="17">
    <source>
        <dbReference type="Google" id="ProtNLM"/>
    </source>
</evidence>
<proteinExistence type="inferred from homology"/>
<evidence type="ECO:0000313" key="16">
    <source>
        <dbReference type="Proteomes" id="UP001498398"/>
    </source>
</evidence>
<dbReference type="Gene3D" id="1.10.630.10">
    <property type="entry name" value="Cytochrome P450"/>
    <property type="match status" value="1"/>
</dbReference>
<evidence type="ECO:0000313" key="15">
    <source>
        <dbReference type="EMBL" id="KAK7456487.1"/>
    </source>
</evidence>
<dbReference type="InterPro" id="IPR002401">
    <property type="entry name" value="Cyt_P450_E_grp-I"/>
</dbReference>
<dbReference type="PROSITE" id="PS00086">
    <property type="entry name" value="CYTOCHROME_P450"/>
    <property type="match status" value="1"/>
</dbReference>
<dbReference type="Proteomes" id="UP001498398">
    <property type="component" value="Unassembled WGS sequence"/>
</dbReference>
<keyword evidence="6 14" id="KW-0812">Transmembrane</keyword>
<evidence type="ECO:0000256" key="10">
    <source>
        <dbReference type="ARBA" id="ARBA00023004"/>
    </source>
</evidence>
<dbReference type="InterPro" id="IPR017972">
    <property type="entry name" value="Cyt_P450_CS"/>
</dbReference>
<dbReference type="SUPFAM" id="SSF48264">
    <property type="entry name" value="Cytochrome P450"/>
    <property type="match status" value="1"/>
</dbReference>
<comment type="caution">
    <text evidence="15">The sequence shown here is derived from an EMBL/GenBank/DDBJ whole genome shotgun (WGS) entry which is preliminary data.</text>
</comment>
<evidence type="ECO:0000256" key="13">
    <source>
        <dbReference type="RuleBase" id="RU000461"/>
    </source>
</evidence>
<keyword evidence="16" id="KW-1185">Reference proteome</keyword>
<keyword evidence="11 13" id="KW-0503">Monooxygenase</keyword>
<comment type="pathway">
    <text evidence="3">Secondary metabolite biosynthesis; terpenoid biosynthesis.</text>
</comment>